<dbReference type="Proteomes" id="UP000001075">
    <property type="component" value="Unassembled WGS sequence"/>
</dbReference>
<dbReference type="InParanoid" id="G3IEK2"/>
<evidence type="ECO:0000313" key="3">
    <source>
        <dbReference type="Proteomes" id="UP000001075"/>
    </source>
</evidence>
<evidence type="ECO:0000313" key="2">
    <source>
        <dbReference type="EMBL" id="EGW09730.1"/>
    </source>
</evidence>
<accession>G3IEK2</accession>
<dbReference type="AlphaFoldDB" id="G3IEK2"/>
<proteinExistence type="predicted"/>
<sequence>MPEMETKKEKKKQNKKQPSNHSEYPQILRTRPYKTNFIFGTNILLGDSTLC</sequence>
<protein>
    <submittedName>
        <fullName evidence="2">Uncharacterized protein</fullName>
    </submittedName>
</protein>
<organism evidence="2 3">
    <name type="scientific">Cricetulus griseus</name>
    <name type="common">Chinese hamster</name>
    <name type="synonym">Cricetulus barabensis griseus</name>
    <dbReference type="NCBI Taxonomy" id="10029"/>
    <lineage>
        <taxon>Eukaryota</taxon>
        <taxon>Metazoa</taxon>
        <taxon>Chordata</taxon>
        <taxon>Craniata</taxon>
        <taxon>Vertebrata</taxon>
        <taxon>Euteleostomi</taxon>
        <taxon>Mammalia</taxon>
        <taxon>Eutheria</taxon>
        <taxon>Euarchontoglires</taxon>
        <taxon>Glires</taxon>
        <taxon>Rodentia</taxon>
        <taxon>Myomorpha</taxon>
        <taxon>Muroidea</taxon>
        <taxon>Cricetidae</taxon>
        <taxon>Cricetinae</taxon>
        <taxon>Cricetulus</taxon>
    </lineage>
</organism>
<evidence type="ECO:0000256" key="1">
    <source>
        <dbReference type="SAM" id="MobiDB-lite"/>
    </source>
</evidence>
<feature type="region of interest" description="Disordered" evidence="1">
    <location>
        <begin position="1"/>
        <end position="28"/>
    </location>
</feature>
<dbReference type="EMBL" id="JH002214">
    <property type="protein sequence ID" value="EGW09730.1"/>
    <property type="molecule type" value="Genomic_DNA"/>
</dbReference>
<name>G3IEK2_CRIGR</name>
<reference evidence="3" key="1">
    <citation type="journal article" date="2011" name="Nat. Biotechnol.">
        <title>The genomic sequence of the Chinese hamster ovary (CHO)-K1 cell line.</title>
        <authorList>
            <person name="Xu X."/>
            <person name="Nagarajan H."/>
            <person name="Lewis N.E."/>
            <person name="Pan S."/>
            <person name="Cai Z."/>
            <person name="Liu X."/>
            <person name="Chen W."/>
            <person name="Xie M."/>
            <person name="Wang W."/>
            <person name="Hammond S."/>
            <person name="Andersen M.R."/>
            <person name="Neff N."/>
            <person name="Passarelli B."/>
            <person name="Koh W."/>
            <person name="Fan H.C."/>
            <person name="Wang J."/>
            <person name="Gui Y."/>
            <person name="Lee K.H."/>
            <person name="Betenbaugh M.J."/>
            <person name="Quake S.R."/>
            <person name="Famili I."/>
            <person name="Palsson B.O."/>
            <person name="Wang J."/>
        </authorList>
    </citation>
    <scope>NUCLEOTIDE SEQUENCE [LARGE SCALE GENOMIC DNA]</scope>
    <source>
        <strain evidence="3">CHO K1 cell line</strain>
    </source>
</reference>
<gene>
    <name evidence="2" type="ORF">I79_022149</name>
</gene>